<dbReference type="SUPFAM" id="SSF158472">
    <property type="entry name" value="HAMP domain-like"/>
    <property type="match status" value="1"/>
</dbReference>
<dbReference type="InterPro" id="IPR005467">
    <property type="entry name" value="His_kinase_dom"/>
</dbReference>
<evidence type="ECO:0000256" key="9">
    <source>
        <dbReference type="ARBA" id="ARBA00023012"/>
    </source>
</evidence>
<evidence type="ECO:0000256" key="12">
    <source>
        <dbReference type="SAM" id="Phobius"/>
    </source>
</evidence>
<keyword evidence="8 12" id="KW-1133">Transmembrane helix</keyword>
<accession>A0A2Z2NNR0</accession>
<dbReference type="KEGG" id="gai:IMCC3135_01755"/>
<dbReference type="SUPFAM" id="SSF55874">
    <property type="entry name" value="ATPase domain of HSP90 chaperone/DNA topoisomerase II/histidine kinase"/>
    <property type="match status" value="1"/>
</dbReference>
<dbReference type="PANTHER" id="PTHR45436:SF8">
    <property type="entry name" value="HISTIDINE KINASE"/>
    <property type="match status" value="1"/>
</dbReference>
<feature type="domain" description="Histidine kinase" evidence="13">
    <location>
        <begin position="282"/>
        <end position="502"/>
    </location>
</feature>
<evidence type="ECO:0000256" key="5">
    <source>
        <dbReference type="ARBA" id="ARBA00022679"/>
    </source>
</evidence>
<evidence type="ECO:0000259" key="14">
    <source>
        <dbReference type="PROSITE" id="PS50885"/>
    </source>
</evidence>
<dbReference type="InterPro" id="IPR004358">
    <property type="entry name" value="Sig_transdc_His_kin-like_C"/>
</dbReference>
<keyword evidence="9" id="KW-0902">Two-component regulatory system</keyword>
<dbReference type="InterPro" id="IPR036097">
    <property type="entry name" value="HisK_dim/P_sf"/>
</dbReference>
<feature type="domain" description="HAMP" evidence="14">
    <location>
        <begin position="221"/>
        <end position="274"/>
    </location>
</feature>
<dbReference type="PROSITE" id="PS50885">
    <property type="entry name" value="HAMP"/>
    <property type="match status" value="1"/>
</dbReference>
<evidence type="ECO:0000256" key="4">
    <source>
        <dbReference type="ARBA" id="ARBA00022553"/>
    </source>
</evidence>
<keyword evidence="16" id="KW-1185">Reference proteome</keyword>
<dbReference type="InterPro" id="IPR003660">
    <property type="entry name" value="HAMP_dom"/>
</dbReference>
<dbReference type="Gene3D" id="3.30.565.10">
    <property type="entry name" value="Histidine kinase-like ATPase, C-terminal domain"/>
    <property type="match status" value="1"/>
</dbReference>
<evidence type="ECO:0000256" key="11">
    <source>
        <dbReference type="SAM" id="Coils"/>
    </source>
</evidence>
<keyword evidence="5 15" id="KW-0808">Transferase</keyword>
<dbReference type="RefSeq" id="WP_088916014.1">
    <property type="nucleotide sequence ID" value="NZ_CP018632.1"/>
</dbReference>
<evidence type="ECO:0000256" key="7">
    <source>
        <dbReference type="ARBA" id="ARBA00022777"/>
    </source>
</evidence>
<evidence type="ECO:0000256" key="3">
    <source>
        <dbReference type="ARBA" id="ARBA00012438"/>
    </source>
</evidence>
<protein>
    <recommendedName>
        <fullName evidence="3">histidine kinase</fullName>
        <ecNumber evidence="3">2.7.13.3</ecNumber>
    </recommendedName>
</protein>
<dbReference type="InterPro" id="IPR003661">
    <property type="entry name" value="HisK_dim/P_dom"/>
</dbReference>
<dbReference type="GO" id="GO:0005886">
    <property type="term" value="C:plasma membrane"/>
    <property type="evidence" value="ECO:0007669"/>
    <property type="project" value="TreeGrafter"/>
</dbReference>
<keyword evidence="4" id="KW-0597">Phosphoprotein</keyword>
<dbReference type="EC" id="2.7.13.3" evidence="3"/>
<dbReference type="AlphaFoldDB" id="A0A2Z2NNR0"/>
<keyword evidence="7 15" id="KW-0418">Kinase</keyword>
<evidence type="ECO:0000313" key="16">
    <source>
        <dbReference type="Proteomes" id="UP000250079"/>
    </source>
</evidence>
<proteinExistence type="predicted"/>
<organism evidence="15 16">
    <name type="scientific">Granulosicoccus antarcticus IMCC3135</name>
    <dbReference type="NCBI Taxonomy" id="1192854"/>
    <lineage>
        <taxon>Bacteria</taxon>
        <taxon>Pseudomonadati</taxon>
        <taxon>Pseudomonadota</taxon>
        <taxon>Gammaproteobacteria</taxon>
        <taxon>Chromatiales</taxon>
        <taxon>Granulosicoccaceae</taxon>
        <taxon>Granulosicoccus</taxon>
    </lineage>
</organism>
<dbReference type="SMART" id="SM00304">
    <property type="entry name" value="HAMP"/>
    <property type="match status" value="1"/>
</dbReference>
<dbReference type="EMBL" id="CP018632">
    <property type="protein sequence ID" value="ASJ70470.1"/>
    <property type="molecule type" value="Genomic_DNA"/>
</dbReference>
<dbReference type="Pfam" id="PF02518">
    <property type="entry name" value="HATPase_c"/>
    <property type="match status" value="1"/>
</dbReference>
<dbReference type="InterPro" id="IPR050428">
    <property type="entry name" value="TCS_sensor_his_kinase"/>
</dbReference>
<reference evidence="15 16" key="1">
    <citation type="submission" date="2016-12" db="EMBL/GenBank/DDBJ databases">
        <authorList>
            <person name="Song W.-J."/>
            <person name="Kurnit D.M."/>
        </authorList>
    </citation>
    <scope>NUCLEOTIDE SEQUENCE [LARGE SCALE GENOMIC DNA]</scope>
    <source>
        <strain evidence="15 16">IMCC3135</strain>
    </source>
</reference>
<feature type="coiled-coil region" evidence="11">
    <location>
        <begin position="255"/>
        <end position="282"/>
    </location>
</feature>
<dbReference type="PRINTS" id="PR00344">
    <property type="entry name" value="BCTRLSENSOR"/>
</dbReference>
<gene>
    <name evidence="15" type="primary">cusS_1</name>
    <name evidence="15" type="ORF">IMCC3135_01755</name>
</gene>
<evidence type="ECO:0000256" key="6">
    <source>
        <dbReference type="ARBA" id="ARBA00022692"/>
    </source>
</evidence>
<evidence type="ECO:0000256" key="8">
    <source>
        <dbReference type="ARBA" id="ARBA00022989"/>
    </source>
</evidence>
<evidence type="ECO:0000256" key="1">
    <source>
        <dbReference type="ARBA" id="ARBA00000085"/>
    </source>
</evidence>
<comment type="subcellular location">
    <subcellularLocation>
        <location evidence="2">Membrane</location>
    </subcellularLocation>
</comment>
<sequence>MLQHNSVQSPEPDAPAKEGLAGRLRRGLFKRLDQRRLFRTSAFRLALIYAMVFSTLSAATLGFIYWSTRDQIELQVDARLRLETDYLINLYKSGAMPELLEAIQRRNQIDTYGRFYYLANSDMAEKSKEKSTDAVLPLKLKSVRSHTTRNMGDVADLPPGSPRAFNPVRVAETQLSDGLKLTIGHEISDEQALLDHTFTLVVGATGLTLLFSLIGGLWIGTSVLRRIDSVSRTASEIMSGDLSQRLRVTARDDEFDEISTKLNQMLNRIEDLMKSMQQVTNNVAHDLRSPLTRLRNRLEVTLLEERDPDVYRVVMDEAIGDADSLIHTFNAMLSIARLEAGIDSAQWKPTRMGDLAGELAELYEAVAEEEGQLTFRSDINSNPTFQCNRHLIGQALTNLLDNAIKYTPKGGQVRLRLEGNSEAFSITVSDNGPGIAEAERERVFERFVRLENERNSPGNGLGLSLVKAVIRLHSAKMTIGDSDPGNPTNPGLKISIHFTRKAAAEKHAKDLALSETRA</sequence>
<dbReference type="Gene3D" id="6.10.340.10">
    <property type="match status" value="1"/>
</dbReference>
<dbReference type="GO" id="GO:0000155">
    <property type="term" value="F:phosphorelay sensor kinase activity"/>
    <property type="evidence" value="ECO:0007669"/>
    <property type="project" value="InterPro"/>
</dbReference>
<evidence type="ECO:0000313" key="15">
    <source>
        <dbReference type="EMBL" id="ASJ70470.1"/>
    </source>
</evidence>
<dbReference type="SMART" id="SM00387">
    <property type="entry name" value="HATPase_c"/>
    <property type="match status" value="1"/>
</dbReference>
<dbReference type="CDD" id="cd06225">
    <property type="entry name" value="HAMP"/>
    <property type="match status" value="1"/>
</dbReference>
<dbReference type="CDD" id="cd00075">
    <property type="entry name" value="HATPase"/>
    <property type="match status" value="1"/>
</dbReference>
<evidence type="ECO:0000259" key="13">
    <source>
        <dbReference type="PROSITE" id="PS50109"/>
    </source>
</evidence>
<dbReference type="CDD" id="cd00082">
    <property type="entry name" value="HisKA"/>
    <property type="match status" value="1"/>
</dbReference>
<feature type="transmembrane region" description="Helical" evidence="12">
    <location>
        <begin position="45"/>
        <end position="66"/>
    </location>
</feature>
<name>A0A2Z2NNR0_9GAMM</name>
<dbReference type="PANTHER" id="PTHR45436">
    <property type="entry name" value="SENSOR HISTIDINE KINASE YKOH"/>
    <property type="match status" value="1"/>
</dbReference>
<comment type="catalytic activity">
    <reaction evidence="1">
        <text>ATP + protein L-histidine = ADP + protein N-phospho-L-histidine.</text>
        <dbReference type="EC" id="2.7.13.3"/>
    </reaction>
</comment>
<dbReference type="Pfam" id="PF00672">
    <property type="entry name" value="HAMP"/>
    <property type="match status" value="1"/>
</dbReference>
<dbReference type="Proteomes" id="UP000250079">
    <property type="component" value="Chromosome"/>
</dbReference>
<dbReference type="InterPro" id="IPR003594">
    <property type="entry name" value="HATPase_dom"/>
</dbReference>
<dbReference type="InterPro" id="IPR036890">
    <property type="entry name" value="HATPase_C_sf"/>
</dbReference>
<dbReference type="OrthoDB" id="9804645at2"/>
<dbReference type="Pfam" id="PF00512">
    <property type="entry name" value="HisKA"/>
    <property type="match status" value="1"/>
</dbReference>
<dbReference type="SMART" id="SM00388">
    <property type="entry name" value="HisKA"/>
    <property type="match status" value="1"/>
</dbReference>
<dbReference type="SUPFAM" id="SSF47384">
    <property type="entry name" value="Homodimeric domain of signal transducing histidine kinase"/>
    <property type="match status" value="1"/>
</dbReference>
<dbReference type="Gene3D" id="1.10.287.130">
    <property type="match status" value="1"/>
</dbReference>
<feature type="transmembrane region" description="Helical" evidence="12">
    <location>
        <begin position="198"/>
        <end position="219"/>
    </location>
</feature>
<evidence type="ECO:0000256" key="2">
    <source>
        <dbReference type="ARBA" id="ARBA00004370"/>
    </source>
</evidence>
<keyword evidence="11" id="KW-0175">Coiled coil</keyword>
<keyword evidence="10 12" id="KW-0472">Membrane</keyword>
<evidence type="ECO:0000256" key="10">
    <source>
        <dbReference type="ARBA" id="ARBA00023136"/>
    </source>
</evidence>
<dbReference type="PROSITE" id="PS50109">
    <property type="entry name" value="HIS_KIN"/>
    <property type="match status" value="1"/>
</dbReference>
<keyword evidence="6 12" id="KW-0812">Transmembrane</keyword>